<dbReference type="OrthoDB" id="449241at2759"/>
<evidence type="ECO:0008006" key="3">
    <source>
        <dbReference type="Google" id="ProtNLM"/>
    </source>
</evidence>
<dbReference type="RefSeq" id="XP_007604902.1">
    <property type="nucleotide sequence ID" value="XM_007604840.1"/>
</dbReference>
<accession>L2GMF1</accession>
<proteinExistence type="predicted"/>
<dbReference type="InParanoid" id="L2GMF1"/>
<organism evidence="1 2">
    <name type="scientific">Vittaforma corneae (strain ATCC 50505)</name>
    <name type="common">Microsporidian parasite</name>
    <name type="synonym">Nosema corneum</name>
    <dbReference type="NCBI Taxonomy" id="993615"/>
    <lineage>
        <taxon>Eukaryota</taxon>
        <taxon>Fungi</taxon>
        <taxon>Fungi incertae sedis</taxon>
        <taxon>Microsporidia</taxon>
        <taxon>Nosematidae</taxon>
        <taxon>Vittaforma</taxon>
    </lineage>
</organism>
<dbReference type="EMBL" id="JH370143">
    <property type="protein sequence ID" value="ELA41472.1"/>
    <property type="molecule type" value="Genomic_DNA"/>
</dbReference>
<gene>
    <name evidence="1" type="ORF">VICG_01456</name>
</gene>
<protein>
    <recommendedName>
        <fullName evidence="3">2-(3-amino-3-carboxypropyl)histidine synthase subunit 2</fullName>
    </recommendedName>
</protein>
<dbReference type="VEuPathDB" id="MicrosporidiaDB:VICG_01456"/>
<evidence type="ECO:0000313" key="2">
    <source>
        <dbReference type="Proteomes" id="UP000011082"/>
    </source>
</evidence>
<reference evidence="2" key="1">
    <citation type="submission" date="2011-05" db="EMBL/GenBank/DDBJ databases">
        <title>The genome sequence of Vittaforma corneae strain ATCC 50505.</title>
        <authorList>
            <consortium name="The Broad Institute Genome Sequencing Platform"/>
            <person name="Cuomo C."/>
            <person name="Didier E."/>
            <person name="Bowers L."/>
            <person name="Young S.K."/>
            <person name="Zeng Q."/>
            <person name="Gargeya S."/>
            <person name="Fitzgerald M."/>
            <person name="Haas B."/>
            <person name="Abouelleil A."/>
            <person name="Alvarado L."/>
            <person name="Arachchi H.M."/>
            <person name="Berlin A."/>
            <person name="Chapman S.B."/>
            <person name="Gearin G."/>
            <person name="Goldberg J."/>
            <person name="Griggs A."/>
            <person name="Gujja S."/>
            <person name="Hansen M."/>
            <person name="Heiman D."/>
            <person name="Howarth C."/>
            <person name="Larimer J."/>
            <person name="Lui A."/>
            <person name="MacDonald P.J.P."/>
            <person name="McCowen C."/>
            <person name="Montmayeur A."/>
            <person name="Murphy C."/>
            <person name="Neiman D."/>
            <person name="Pearson M."/>
            <person name="Priest M."/>
            <person name="Roberts A."/>
            <person name="Saif S."/>
            <person name="Shea T."/>
            <person name="Sisk P."/>
            <person name="Stolte C."/>
            <person name="Sykes S."/>
            <person name="Wortman J."/>
            <person name="Nusbaum C."/>
            <person name="Birren B."/>
        </authorList>
    </citation>
    <scope>NUCLEOTIDE SEQUENCE [LARGE SCALE GENOMIC DNA]</scope>
    <source>
        <strain evidence="2">ATCC 50505</strain>
    </source>
</reference>
<evidence type="ECO:0000313" key="1">
    <source>
        <dbReference type="EMBL" id="ELA41472.1"/>
    </source>
</evidence>
<dbReference type="OMA" id="DNEITIF"/>
<dbReference type="HOGENOM" id="CLU_068933_0_0_1"/>
<dbReference type="STRING" id="993615.L2GMF1"/>
<dbReference type="GeneID" id="19882167"/>
<sequence length="329" mass="37838">MESSSILKSISTLENFNEIAIVFSKSFKNQIKSIYEDLTMRFPTKDVYLVPSNDILCSAKCDKYEAYVLVGIECPIHTFENAVQFKVELKPEVKDKIKSYDGKVALDSIYTNDGLVNKSDEFCESEAHGADTPILVVTENQMVFDYYSYKYENIEKSSEDLKSRTRVSYLMKENASGGKLENKRMVGVVFTSRAFEDIATSLVKTINQFSRAYKIFLKDVSYERLISIDNIDCIVLVDCPFFQCSFDLHIPILTPFSVNCYMTEKWSDQYNRNSFECSETKELAIQSHAGEIMETRWFKGAVFRTEEEDMNIYKGRKGIATEYDDEGKI</sequence>
<keyword evidence="2" id="KW-1185">Reference proteome</keyword>
<dbReference type="AlphaFoldDB" id="L2GMF1"/>
<name>L2GMF1_VITCO</name>
<dbReference type="Proteomes" id="UP000011082">
    <property type="component" value="Unassembled WGS sequence"/>
</dbReference>